<gene>
    <name evidence="4" type="ORF">LAL4801_01624</name>
</gene>
<evidence type="ECO:0000256" key="1">
    <source>
        <dbReference type="ARBA" id="ARBA00023012"/>
    </source>
</evidence>
<dbReference type="Gene3D" id="1.20.120.160">
    <property type="entry name" value="HPT domain"/>
    <property type="match status" value="1"/>
</dbReference>
<dbReference type="Proteomes" id="UP000048926">
    <property type="component" value="Unassembled WGS sequence"/>
</dbReference>
<dbReference type="STRING" id="187304.B0E33_22085"/>
<accession>A0A0M6Y0H2</accession>
<feature type="modified residue" description="Phosphohistidine" evidence="2">
    <location>
        <position position="67"/>
    </location>
</feature>
<feature type="domain" description="HPt" evidence="3">
    <location>
        <begin position="28"/>
        <end position="120"/>
    </location>
</feature>
<dbReference type="GO" id="GO:0000160">
    <property type="term" value="P:phosphorelay signal transduction system"/>
    <property type="evidence" value="ECO:0007669"/>
    <property type="project" value="UniProtKB-KW"/>
</dbReference>
<protein>
    <submittedName>
        <fullName evidence="4">TMAO reductase sytem sensor TorS</fullName>
    </submittedName>
</protein>
<proteinExistence type="predicted"/>
<dbReference type="Pfam" id="PF01627">
    <property type="entry name" value="Hpt"/>
    <property type="match status" value="1"/>
</dbReference>
<organism evidence="4 5">
    <name type="scientific">Roseibium aggregatum</name>
    <dbReference type="NCBI Taxonomy" id="187304"/>
    <lineage>
        <taxon>Bacteria</taxon>
        <taxon>Pseudomonadati</taxon>
        <taxon>Pseudomonadota</taxon>
        <taxon>Alphaproteobacteria</taxon>
        <taxon>Hyphomicrobiales</taxon>
        <taxon>Stappiaceae</taxon>
        <taxon>Roseibium</taxon>
    </lineage>
</organism>
<evidence type="ECO:0000259" key="3">
    <source>
        <dbReference type="PROSITE" id="PS50894"/>
    </source>
</evidence>
<keyword evidence="1" id="KW-0902">Two-component regulatory system</keyword>
<dbReference type="EMBL" id="CXST01000001">
    <property type="protein sequence ID" value="CTQ43188.1"/>
    <property type="molecule type" value="Genomic_DNA"/>
</dbReference>
<keyword evidence="2" id="KW-0597">Phosphoprotein</keyword>
<dbReference type="InterPro" id="IPR036641">
    <property type="entry name" value="HPT_dom_sf"/>
</dbReference>
<evidence type="ECO:0000256" key="2">
    <source>
        <dbReference type="PROSITE-ProRule" id="PRU00110"/>
    </source>
</evidence>
<dbReference type="PROSITE" id="PS50894">
    <property type="entry name" value="HPT"/>
    <property type="match status" value="1"/>
</dbReference>
<keyword evidence="5" id="KW-1185">Reference proteome</keyword>
<evidence type="ECO:0000313" key="4">
    <source>
        <dbReference type="EMBL" id="CTQ43188.1"/>
    </source>
</evidence>
<dbReference type="SUPFAM" id="SSF47226">
    <property type="entry name" value="Histidine-containing phosphotransfer domain, HPT domain"/>
    <property type="match status" value="1"/>
</dbReference>
<dbReference type="GO" id="GO:0004672">
    <property type="term" value="F:protein kinase activity"/>
    <property type="evidence" value="ECO:0007669"/>
    <property type="project" value="UniProtKB-ARBA"/>
</dbReference>
<reference evidence="5" key="1">
    <citation type="submission" date="2015-07" db="EMBL/GenBank/DDBJ databases">
        <authorList>
            <person name="Rodrigo-Torres Lidia"/>
            <person name="Arahal R.David."/>
        </authorList>
    </citation>
    <scope>NUCLEOTIDE SEQUENCE [LARGE SCALE GENOMIC DNA]</scope>
    <source>
        <strain evidence="5">CECT 4801</strain>
    </source>
</reference>
<evidence type="ECO:0000313" key="5">
    <source>
        <dbReference type="Proteomes" id="UP000048926"/>
    </source>
</evidence>
<sequence>MAPSSMARVAGRAGPEAPIDLVQLATNTLGNRDLEVQVLHLFKSQSISTLERLKQETDNSVRLDLVHTLKGSARAIGAERVAIVCENLEGKMRSSTDTATEGLIAAVDEANRYIRDLLEG</sequence>
<dbReference type="AlphaFoldDB" id="A0A0M6Y0H2"/>
<dbReference type="RefSeq" id="WP_208984210.1">
    <property type="nucleotide sequence ID" value="NZ_CP045622.1"/>
</dbReference>
<dbReference type="InterPro" id="IPR008207">
    <property type="entry name" value="Sig_transdc_His_kin_Hpt_dom"/>
</dbReference>
<name>A0A0M6Y0H2_9HYPH</name>